<keyword evidence="2" id="KW-1185">Reference proteome</keyword>
<comment type="caution">
    <text evidence="1">The sequence shown here is derived from an EMBL/GenBank/DDBJ whole genome shotgun (WGS) entry which is preliminary data.</text>
</comment>
<sequence>MPLELEACVVLSGSPGGCKLAAPQRKWERSDEDEISYDERRNTTGEEWEVYISPPQSWLFLQRHPDPSEENQRWQGGPLGRQRRRHAPRVAESACGSPLYPSVVVGNPTMYSSVTPPQFFFVGVAWQPGGAKSALVAYKQAPCVLRSLYLYTPSIAVQQSVAAPLSPTATKRVDFPHTPAVKSSSFLENSCALISTRVMKLSTTSFGIPMVILLCQLQASQVASFGCGNAGQDFPYPHCASNVRQESYSSGEHVDVVDLLEAPWNGDHQDCVKSRFKTEACCNTDNPELSVSKAVLPSICRRPDGTRLLLN</sequence>
<protein>
    <submittedName>
        <fullName evidence="1">Uncharacterized protein</fullName>
    </submittedName>
</protein>
<evidence type="ECO:0000313" key="2">
    <source>
        <dbReference type="Proteomes" id="UP000324748"/>
    </source>
</evidence>
<dbReference type="EMBL" id="VSWC01000197">
    <property type="protein sequence ID" value="KAA1064803.1"/>
    <property type="molecule type" value="Genomic_DNA"/>
</dbReference>
<proteinExistence type="predicted"/>
<name>A0A5B0LLL3_PUCGR</name>
<evidence type="ECO:0000313" key="1">
    <source>
        <dbReference type="EMBL" id="KAA1064803.1"/>
    </source>
</evidence>
<dbReference type="AlphaFoldDB" id="A0A5B0LLL3"/>
<dbReference type="Proteomes" id="UP000324748">
    <property type="component" value="Unassembled WGS sequence"/>
</dbReference>
<reference evidence="1 2" key="1">
    <citation type="submission" date="2019-05" db="EMBL/GenBank/DDBJ databases">
        <title>Emergence of the Ug99 lineage of the wheat stem rust pathogen through somatic hybridization.</title>
        <authorList>
            <person name="Li F."/>
            <person name="Upadhyaya N.M."/>
            <person name="Sperschneider J."/>
            <person name="Matny O."/>
            <person name="Nguyen-Phuc H."/>
            <person name="Mago R."/>
            <person name="Raley C."/>
            <person name="Miller M.E."/>
            <person name="Silverstein K.A.T."/>
            <person name="Henningsen E."/>
            <person name="Hirsch C.D."/>
            <person name="Visser B."/>
            <person name="Pretorius Z.A."/>
            <person name="Steffenson B.J."/>
            <person name="Schwessinger B."/>
            <person name="Dodds P.N."/>
            <person name="Figueroa M."/>
        </authorList>
    </citation>
    <scope>NUCLEOTIDE SEQUENCE [LARGE SCALE GENOMIC DNA]</scope>
    <source>
        <strain evidence="1">21-0</strain>
    </source>
</reference>
<organism evidence="1 2">
    <name type="scientific">Puccinia graminis f. sp. tritici</name>
    <dbReference type="NCBI Taxonomy" id="56615"/>
    <lineage>
        <taxon>Eukaryota</taxon>
        <taxon>Fungi</taxon>
        <taxon>Dikarya</taxon>
        <taxon>Basidiomycota</taxon>
        <taxon>Pucciniomycotina</taxon>
        <taxon>Pucciniomycetes</taxon>
        <taxon>Pucciniales</taxon>
        <taxon>Pucciniaceae</taxon>
        <taxon>Puccinia</taxon>
    </lineage>
</organism>
<gene>
    <name evidence="1" type="ORF">PGT21_015316</name>
</gene>
<accession>A0A5B0LLL3</accession>